<organism evidence="3">
    <name type="scientific">marine sediment metagenome</name>
    <dbReference type="NCBI Taxonomy" id="412755"/>
    <lineage>
        <taxon>unclassified sequences</taxon>
        <taxon>metagenomes</taxon>
        <taxon>ecological metagenomes</taxon>
    </lineage>
</organism>
<dbReference type="EMBL" id="LAZR01051267">
    <property type="protein sequence ID" value="KKK85523.1"/>
    <property type="molecule type" value="Genomic_DNA"/>
</dbReference>
<dbReference type="InterPro" id="IPR050216">
    <property type="entry name" value="LRR_domain-containing"/>
</dbReference>
<feature type="non-terminal residue" evidence="3">
    <location>
        <position position="266"/>
    </location>
</feature>
<dbReference type="PANTHER" id="PTHR48051">
    <property type="match status" value="1"/>
</dbReference>
<dbReference type="Pfam" id="PF13855">
    <property type="entry name" value="LRR_8"/>
    <property type="match status" value="1"/>
</dbReference>
<comment type="caution">
    <text evidence="3">The sequence shown here is derived from an EMBL/GenBank/DDBJ whole genome shotgun (WGS) entry which is preliminary data.</text>
</comment>
<protein>
    <recommendedName>
        <fullName evidence="4">Leucine-rich repeat domain-containing protein</fullName>
    </recommendedName>
</protein>
<keyword evidence="2" id="KW-0677">Repeat</keyword>
<keyword evidence="1" id="KW-0433">Leucine-rich repeat</keyword>
<evidence type="ECO:0008006" key="4">
    <source>
        <dbReference type="Google" id="ProtNLM"/>
    </source>
</evidence>
<sequence>MLKFENKKSNIYIKGELFQQCKFILINIPKGNTGSFAKINSIDDIEDLDPSLEEIEGYHYNITPKMEFWAHCSNLQTWADYNYDTRLLHSSLSFPLLKELSKRGDPLAKKKYKEEIAKRFLNSNVKTQSFLVDEGYMDILSREELMSLIEDGDIISKLERLLGKPMEINSRLNPNPYGFVIENGVIKSLSLDNCGINEVPETIRRLKSLKELILSRNCLERIPDWIDELDQLEVLDASHNIIKEIPKSIKNLCKLKQLKLQHNRLK</sequence>
<dbReference type="InterPro" id="IPR032675">
    <property type="entry name" value="LRR_dom_sf"/>
</dbReference>
<dbReference type="PANTHER" id="PTHR48051:SF1">
    <property type="entry name" value="RAS SUPPRESSOR PROTEIN 1"/>
    <property type="match status" value="1"/>
</dbReference>
<evidence type="ECO:0000256" key="2">
    <source>
        <dbReference type="ARBA" id="ARBA00022737"/>
    </source>
</evidence>
<name>A0A0F8YVT3_9ZZZZ</name>
<dbReference type="InterPro" id="IPR001611">
    <property type="entry name" value="Leu-rich_rpt"/>
</dbReference>
<accession>A0A0F8YVT3</accession>
<dbReference type="SUPFAM" id="SSF52075">
    <property type="entry name" value="Outer arm dynein light chain 1"/>
    <property type="match status" value="1"/>
</dbReference>
<proteinExistence type="predicted"/>
<dbReference type="PROSITE" id="PS51450">
    <property type="entry name" value="LRR"/>
    <property type="match status" value="2"/>
</dbReference>
<gene>
    <name evidence="3" type="ORF">LCGC14_2772460</name>
</gene>
<evidence type="ECO:0000256" key="1">
    <source>
        <dbReference type="ARBA" id="ARBA00022614"/>
    </source>
</evidence>
<evidence type="ECO:0000313" key="3">
    <source>
        <dbReference type="EMBL" id="KKK85523.1"/>
    </source>
</evidence>
<dbReference type="GO" id="GO:0005737">
    <property type="term" value="C:cytoplasm"/>
    <property type="evidence" value="ECO:0007669"/>
    <property type="project" value="TreeGrafter"/>
</dbReference>
<dbReference type="AlphaFoldDB" id="A0A0F8YVT3"/>
<reference evidence="3" key="1">
    <citation type="journal article" date="2015" name="Nature">
        <title>Complex archaea that bridge the gap between prokaryotes and eukaryotes.</title>
        <authorList>
            <person name="Spang A."/>
            <person name="Saw J.H."/>
            <person name="Jorgensen S.L."/>
            <person name="Zaremba-Niedzwiedzka K."/>
            <person name="Martijn J."/>
            <person name="Lind A.E."/>
            <person name="van Eijk R."/>
            <person name="Schleper C."/>
            <person name="Guy L."/>
            <person name="Ettema T.J."/>
        </authorList>
    </citation>
    <scope>NUCLEOTIDE SEQUENCE</scope>
</reference>
<dbReference type="Gene3D" id="3.80.10.10">
    <property type="entry name" value="Ribonuclease Inhibitor"/>
    <property type="match status" value="1"/>
</dbReference>